<gene>
    <name evidence="1" type="ordered locus">Psta_0265</name>
</gene>
<dbReference type="OrthoDB" id="6053103at2"/>
<dbReference type="AlphaFoldDB" id="D2R1H5"/>
<sequence>MGRVYQHQPKWKSIRVPLRVIESVYGRDNFDNAGDDMGDDLRELSDWPGQYRCRFNFDTVHPNPWYHALVFEVEGVPDPVIARLVEMLIGRGLIPSSDTPDA</sequence>
<reference evidence="1 2" key="1">
    <citation type="journal article" date="2009" name="Stand. Genomic Sci.">
        <title>Complete genome sequence of Pirellula staleyi type strain (ATCC 27377).</title>
        <authorList>
            <person name="Clum A."/>
            <person name="Tindall B.J."/>
            <person name="Sikorski J."/>
            <person name="Ivanova N."/>
            <person name="Mavrommatis K."/>
            <person name="Lucas S."/>
            <person name="Glavina del Rio T."/>
            <person name="Nolan M."/>
            <person name="Chen F."/>
            <person name="Tice H."/>
            <person name="Pitluck S."/>
            <person name="Cheng J.F."/>
            <person name="Chertkov O."/>
            <person name="Brettin T."/>
            <person name="Han C."/>
            <person name="Detter J.C."/>
            <person name="Kuske C."/>
            <person name="Bruce D."/>
            <person name="Goodwin L."/>
            <person name="Ovchinikova G."/>
            <person name="Pati A."/>
            <person name="Mikhailova N."/>
            <person name="Chen A."/>
            <person name="Palaniappan K."/>
            <person name="Land M."/>
            <person name="Hauser L."/>
            <person name="Chang Y.J."/>
            <person name="Jeffries C.D."/>
            <person name="Chain P."/>
            <person name="Rohde M."/>
            <person name="Goker M."/>
            <person name="Bristow J."/>
            <person name="Eisen J.A."/>
            <person name="Markowitz V."/>
            <person name="Hugenholtz P."/>
            <person name="Kyrpides N.C."/>
            <person name="Klenk H.P."/>
            <person name="Lapidus A."/>
        </authorList>
    </citation>
    <scope>NUCLEOTIDE SEQUENCE [LARGE SCALE GENOMIC DNA]</scope>
    <source>
        <strain evidence="2">ATCC 27377 / DSM 6068 / ICPB 4128</strain>
    </source>
</reference>
<dbReference type="KEGG" id="psl:Psta_0265"/>
<dbReference type="HOGENOM" id="CLU_2434090_0_0_0"/>
<dbReference type="EMBL" id="CP001848">
    <property type="protein sequence ID" value="ADB14960.1"/>
    <property type="molecule type" value="Genomic_DNA"/>
</dbReference>
<proteinExistence type="predicted"/>
<accession>D2R1H5</accession>
<name>D2R1H5_PIRSD</name>
<keyword evidence="2" id="KW-1185">Reference proteome</keyword>
<organism evidence="1 2">
    <name type="scientific">Pirellula staleyi (strain ATCC 27377 / DSM 6068 / ICPB 4128)</name>
    <name type="common">Pirella staleyi</name>
    <dbReference type="NCBI Taxonomy" id="530564"/>
    <lineage>
        <taxon>Bacteria</taxon>
        <taxon>Pseudomonadati</taxon>
        <taxon>Planctomycetota</taxon>
        <taxon>Planctomycetia</taxon>
        <taxon>Pirellulales</taxon>
        <taxon>Pirellulaceae</taxon>
        <taxon>Pirellula</taxon>
    </lineage>
</organism>
<evidence type="ECO:0000313" key="2">
    <source>
        <dbReference type="Proteomes" id="UP000001887"/>
    </source>
</evidence>
<dbReference type="Proteomes" id="UP000001887">
    <property type="component" value="Chromosome"/>
</dbReference>
<protein>
    <submittedName>
        <fullName evidence="1">Uncharacterized protein</fullName>
    </submittedName>
</protein>
<evidence type="ECO:0000313" key="1">
    <source>
        <dbReference type="EMBL" id="ADB14960.1"/>
    </source>
</evidence>
<dbReference type="eggNOG" id="ENOG5033FQG">
    <property type="taxonomic scope" value="Bacteria"/>
</dbReference>